<gene>
    <name evidence="1" type="ORF">Clacol_001073</name>
</gene>
<evidence type="ECO:0000313" key="2">
    <source>
        <dbReference type="Proteomes" id="UP001050691"/>
    </source>
</evidence>
<evidence type="ECO:0000313" key="1">
    <source>
        <dbReference type="EMBL" id="GJJ06877.1"/>
    </source>
</evidence>
<proteinExistence type="predicted"/>
<keyword evidence="2" id="KW-1185">Reference proteome</keyword>
<reference evidence="1" key="1">
    <citation type="submission" date="2021-10" db="EMBL/GenBank/DDBJ databases">
        <title>De novo Genome Assembly of Clathrus columnatus (Basidiomycota, Fungi) Using Illumina and Nanopore Sequence Data.</title>
        <authorList>
            <person name="Ogiso-Tanaka E."/>
            <person name="Itagaki H."/>
            <person name="Hosoya T."/>
            <person name="Hosaka K."/>
        </authorList>
    </citation>
    <scope>NUCLEOTIDE SEQUENCE</scope>
    <source>
        <strain evidence="1">MO-923</strain>
    </source>
</reference>
<dbReference type="EMBL" id="BPWL01000002">
    <property type="protein sequence ID" value="GJJ06877.1"/>
    <property type="molecule type" value="Genomic_DNA"/>
</dbReference>
<sequence>MAKQGVGVILSERRTRSQDSYQQLVPLNWLLFDEDLHAVSDIDVPLSLFNNQVRHCRKLFAEEILKRYEGSVEVESIEFWRPKADLPVDTLIDEQWRKTNSDIKVLAKPVALSRSLSATLGGKGKDVEIVHIIVTARKNVSLNWVFFNPKHTGGHNVSKIHVPPSLYNDKVRHCRNLFVEEILAKYESSVTVRSLRFWKPVEPFSVVNASITAEKWNKRFNPIELAQSFSEVLAGELNDATIVHIVVTAEEESKKESSEVHGSPAGKS</sequence>
<dbReference type="AlphaFoldDB" id="A0AAV5A016"/>
<name>A0AAV5A016_9AGAM</name>
<organism evidence="1 2">
    <name type="scientific">Clathrus columnatus</name>
    <dbReference type="NCBI Taxonomy" id="1419009"/>
    <lineage>
        <taxon>Eukaryota</taxon>
        <taxon>Fungi</taxon>
        <taxon>Dikarya</taxon>
        <taxon>Basidiomycota</taxon>
        <taxon>Agaricomycotina</taxon>
        <taxon>Agaricomycetes</taxon>
        <taxon>Phallomycetidae</taxon>
        <taxon>Phallales</taxon>
        <taxon>Clathraceae</taxon>
        <taxon>Clathrus</taxon>
    </lineage>
</organism>
<protein>
    <submittedName>
        <fullName evidence="1">Uncharacterized protein</fullName>
    </submittedName>
</protein>
<dbReference type="Proteomes" id="UP001050691">
    <property type="component" value="Unassembled WGS sequence"/>
</dbReference>
<accession>A0AAV5A016</accession>
<comment type="caution">
    <text evidence="1">The sequence shown here is derived from an EMBL/GenBank/DDBJ whole genome shotgun (WGS) entry which is preliminary data.</text>
</comment>